<evidence type="ECO:0000256" key="1">
    <source>
        <dbReference type="SAM" id="SignalP"/>
    </source>
</evidence>
<sequence length="195" mass="22223">MNCPSSLWILVLLKVIESCPSDYFKASEDTCLHLAQPTSRISKEEYCNQKGGELFGRPLTPDMKDPLANAIARGSSNGFLTEHDDTWVLSMKRTIHFSKVSTRCGNPFYQRKGLWNTCESRNLYYSNYDGRCLAVLKDYKSYKKGLTSCPEGHLMKVKKESDLEEVVQAFFNGRFFGGVYIGLEKKNGKWQYING</sequence>
<evidence type="ECO:0000313" key="3">
    <source>
        <dbReference type="Proteomes" id="UP001054945"/>
    </source>
</evidence>
<dbReference type="InterPro" id="IPR016187">
    <property type="entry name" value="CTDL_fold"/>
</dbReference>
<dbReference type="AlphaFoldDB" id="A0AAV4TMX7"/>
<evidence type="ECO:0008006" key="4">
    <source>
        <dbReference type="Google" id="ProtNLM"/>
    </source>
</evidence>
<feature type="signal peptide" evidence="1">
    <location>
        <begin position="1"/>
        <end position="18"/>
    </location>
</feature>
<dbReference type="Proteomes" id="UP001054945">
    <property type="component" value="Unassembled WGS sequence"/>
</dbReference>
<evidence type="ECO:0000313" key="2">
    <source>
        <dbReference type="EMBL" id="GIY47485.1"/>
    </source>
</evidence>
<name>A0AAV4TMX7_CAEEX</name>
<keyword evidence="1" id="KW-0732">Signal</keyword>
<dbReference type="EMBL" id="BPLR01011584">
    <property type="protein sequence ID" value="GIY47485.1"/>
    <property type="molecule type" value="Genomic_DNA"/>
</dbReference>
<proteinExistence type="predicted"/>
<protein>
    <recommendedName>
        <fullName evidence="4">C-type lectin domain-containing protein</fullName>
    </recommendedName>
</protein>
<reference evidence="2 3" key="1">
    <citation type="submission" date="2021-06" db="EMBL/GenBank/DDBJ databases">
        <title>Caerostris extrusa draft genome.</title>
        <authorList>
            <person name="Kono N."/>
            <person name="Arakawa K."/>
        </authorList>
    </citation>
    <scope>NUCLEOTIDE SEQUENCE [LARGE SCALE GENOMIC DNA]</scope>
</reference>
<organism evidence="2 3">
    <name type="scientific">Caerostris extrusa</name>
    <name type="common">Bark spider</name>
    <name type="synonym">Caerostris bankana</name>
    <dbReference type="NCBI Taxonomy" id="172846"/>
    <lineage>
        <taxon>Eukaryota</taxon>
        <taxon>Metazoa</taxon>
        <taxon>Ecdysozoa</taxon>
        <taxon>Arthropoda</taxon>
        <taxon>Chelicerata</taxon>
        <taxon>Arachnida</taxon>
        <taxon>Araneae</taxon>
        <taxon>Araneomorphae</taxon>
        <taxon>Entelegynae</taxon>
        <taxon>Araneoidea</taxon>
        <taxon>Araneidae</taxon>
        <taxon>Caerostris</taxon>
    </lineage>
</organism>
<keyword evidence="3" id="KW-1185">Reference proteome</keyword>
<gene>
    <name evidence="2" type="ORF">CEXT_399181</name>
</gene>
<dbReference type="SUPFAM" id="SSF56436">
    <property type="entry name" value="C-type lectin-like"/>
    <property type="match status" value="1"/>
</dbReference>
<comment type="caution">
    <text evidence="2">The sequence shown here is derived from an EMBL/GenBank/DDBJ whole genome shotgun (WGS) entry which is preliminary data.</text>
</comment>
<accession>A0AAV4TMX7</accession>
<feature type="chain" id="PRO_5043775094" description="C-type lectin domain-containing protein" evidence="1">
    <location>
        <begin position="19"/>
        <end position="195"/>
    </location>
</feature>